<dbReference type="EMBL" id="JAIWYP010000001">
    <property type="protein sequence ID" value="KAH3889639.1"/>
    <property type="molecule type" value="Genomic_DNA"/>
</dbReference>
<gene>
    <name evidence="1" type="ORF">DPMN_013699</name>
</gene>
<evidence type="ECO:0000313" key="2">
    <source>
        <dbReference type="Proteomes" id="UP000828390"/>
    </source>
</evidence>
<dbReference type="AlphaFoldDB" id="A0A9D4N9F7"/>
<keyword evidence="2" id="KW-1185">Reference proteome</keyword>
<protein>
    <submittedName>
        <fullName evidence="1">Uncharacterized protein</fullName>
    </submittedName>
</protein>
<organism evidence="1 2">
    <name type="scientific">Dreissena polymorpha</name>
    <name type="common">Zebra mussel</name>
    <name type="synonym">Mytilus polymorpha</name>
    <dbReference type="NCBI Taxonomy" id="45954"/>
    <lineage>
        <taxon>Eukaryota</taxon>
        <taxon>Metazoa</taxon>
        <taxon>Spiralia</taxon>
        <taxon>Lophotrochozoa</taxon>
        <taxon>Mollusca</taxon>
        <taxon>Bivalvia</taxon>
        <taxon>Autobranchia</taxon>
        <taxon>Heteroconchia</taxon>
        <taxon>Euheterodonta</taxon>
        <taxon>Imparidentia</taxon>
        <taxon>Neoheterodontei</taxon>
        <taxon>Myida</taxon>
        <taxon>Dreissenoidea</taxon>
        <taxon>Dreissenidae</taxon>
        <taxon>Dreissena</taxon>
    </lineage>
</organism>
<reference evidence="1" key="1">
    <citation type="journal article" date="2019" name="bioRxiv">
        <title>The Genome of the Zebra Mussel, Dreissena polymorpha: A Resource for Invasive Species Research.</title>
        <authorList>
            <person name="McCartney M.A."/>
            <person name="Auch B."/>
            <person name="Kono T."/>
            <person name="Mallez S."/>
            <person name="Zhang Y."/>
            <person name="Obille A."/>
            <person name="Becker A."/>
            <person name="Abrahante J.E."/>
            <person name="Garbe J."/>
            <person name="Badalamenti J.P."/>
            <person name="Herman A."/>
            <person name="Mangelson H."/>
            <person name="Liachko I."/>
            <person name="Sullivan S."/>
            <person name="Sone E.D."/>
            <person name="Koren S."/>
            <person name="Silverstein K.A.T."/>
            <person name="Beckman K.B."/>
            <person name="Gohl D.M."/>
        </authorList>
    </citation>
    <scope>NUCLEOTIDE SEQUENCE</scope>
    <source>
        <strain evidence="1">Duluth1</strain>
        <tissue evidence="1">Whole animal</tissue>
    </source>
</reference>
<comment type="caution">
    <text evidence="1">The sequence shown here is derived from an EMBL/GenBank/DDBJ whole genome shotgun (WGS) entry which is preliminary data.</text>
</comment>
<sequence length="173" mass="19837">MVKGFDGAVGLTDHPTAFRKWMIAGLEQAWIINEFEGLEMLKDPEHHHKETSNHQVKFQEKTSSLIAKLEEKGNPFLETGKELLTIDTHDVCNGNIVQSISTLEKIGQKQYRDFVKAVLEEKTKPSRAPITRNNLKLMKAVRQKPKRDKLIDQLAMVKKESKLFFNDSFFNLG</sequence>
<accession>A0A9D4N9F7</accession>
<dbReference type="Proteomes" id="UP000828390">
    <property type="component" value="Unassembled WGS sequence"/>
</dbReference>
<dbReference type="PANTHER" id="PTHR47018">
    <property type="entry name" value="CXC DOMAIN-CONTAINING PROTEIN-RELATED"/>
    <property type="match status" value="1"/>
</dbReference>
<proteinExistence type="predicted"/>
<reference evidence="1" key="2">
    <citation type="submission" date="2020-11" db="EMBL/GenBank/DDBJ databases">
        <authorList>
            <person name="McCartney M.A."/>
            <person name="Auch B."/>
            <person name="Kono T."/>
            <person name="Mallez S."/>
            <person name="Becker A."/>
            <person name="Gohl D.M."/>
            <person name="Silverstein K.A.T."/>
            <person name="Koren S."/>
            <person name="Bechman K.B."/>
            <person name="Herman A."/>
            <person name="Abrahante J.E."/>
            <person name="Garbe J."/>
        </authorList>
    </citation>
    <scope>NUCLEOTIDE SEQUENCE</scope>
    <source>
        <strain evidence="1">Duluth1</strain>
        <tissue evidence="1">Whole animal</tissue>
    </source>
</reference>
<evidence type="ECO:0000313" key="1">
    <source>
        <dbReference type="EMBL" id="KAH3889639.1"/>
    </source>
</evidence>
<name>A0A9D4N9F7_DREPO</name>